<keyword evidence="4 6" id="KW-1133">Transmembrane helix</keyword>
<dbReference type="Proteomes" id="UP000678154">
    <property type="component" value="Chromosome"/>
</dbReference>
<name>A0ABX8DU60_9PSED</name>
<dbReference type="InterPro" id="IPR000620">
    <property type="entry name" value="EamA_dom"/>
</dbReference>
<evidence type="ECO:0000256" key="6">
    <source>
        <dbReference type="SAM" id="Phobius"/>
    </source>
</evidence>
<evidence type="ECO:0000313" key="8">
    <source>
        <dbReference type="EMBL" id="QVL19841.1"/>
    </source>
</evidence>
<feature type="transmembrane region" description="Helical" evidence="6">
    <location>
        <begin position="43"/>
        <end position="60"/>
    </location>
</feature>
<sequence length="307" mass="32671">MQSSNGVTLSSNRAIVELTLGGLMLSLSALAVAFAHIGAGGAGFYRMLIASVLFYLLLRVRSQPARLAHPRARRYTALAGVFLAIDLILWHHSIYIVGPGIGSILTNCQVFFMTLLGLCLLKEKPSLYFVASISLAFVGLYLLLLPEMGSALGIQGVVYGVLSGLAYAVCVYYLKVTTQLPQGGGDKIAQMLHLSLWAAGVMLGYALLRGESLAIADQQTFYMLVIYGVLVQFVGWLLVNRSIGAISLGLAGLILLLEPVITYFIDVAFLDKASSAMQITGALVTVLAVYIGSIKPPSKAPALSEPA</sequence>
<accession>A0ABX8DU60</accession>
<dbReference type="InterPro" id="IPR037185">
    <property type="entry name" value="EmrE-like"/>
</dbReference>
<feature type="domain" description="EamA" evidence="7">
    <location>
        <begin position="156"/>
        <end position="291"/>
    </location>
</feature>
<evidence type="ECO:0000256" key="2">
    <source>
        <dbReference type="ARBA" id="ARBA00022475"/>
    </source>
</evidence>
<dbReference type="RefSeq" id="WP_213606954.1">
    <property type="nucleotide sequence ID" value="NZ_CP074676.1"/>
</dbReference>
<dbReference type="GeneID" id="87479478"/>
<evidence type="ECO:0000256" key="5">
    <source>
        <dbReference type="ARBA" id="ARBA00023136"/>
    </source>
</evidence>
<dbReference type="Pfam" id="PF00892">
    <property type="entry name" value="EamA"/>
    <property type="match status" value="2"/>
</dbReference>
<feature type="transmembrane region" description="Helical" evidence="6">
    <location>
        <begin position="188"/>
        <end position="208"/>
    </location>
</feature>
<evidence type="ECO:0000259" key="7">
    <source>
        <dbReference type="Pfam" id="PF00892"/>
    </source>
</evidence>
<evidence type="ECO:0000313" key="9">
    <source>
        <dbReference type="Proteomes" id="UP000678154"/>
    </source>
</evidence>
<feature type="transmembrane region" description="Helical" evidence="6">
    <location>
        <begin position="220"/>
        <end position="239"/>
    </location>
</feature>
<dbReference type="PANTHER" id="PTHR32322">
    <property type="entry name" value="INNER MEMBRANE TRANSPORTER"/>
    <property type="match status" value="1"/>
</dbReference>
<feature type="transmembrane region" description="Helical" evidence="6">
    <location>
        <begin position="127"/>
        <end position="145"/>
    </location>
</feature>
<keyword evidence="5 6" id="KW-0472">Membrane</keyword>
<feature type="transmembrane region" description="Helical" evidence="6">
    <location>
        <begin position="246"/>
        <end position="270"/>
    </location>
</feature>
<protein>
    <submittedName>
        <fullName evidence="8">DMT family transporter</fullName>
    </submittedName>
</protein>
<feature type="transmembrane region" description="Helical" evidence="6">
    <location>
        <begin position="157"/>
        <end position="176"/>
    </location>
</feature>
<dbReference type="EMBL" id="CP074676">
    <property type="protein sequence ID" value="QVL19841.1"/>
    <property type="molecule type" value="Genomic_DNA"/>
</dbReference>
<evidence type="ECO:0000256" key="4">
    <source>
        <dbReference type="ARBA" id="ARBA00022989"/>
    </source>
</evidence>
<feature type="transmembrane region" description="Helical" evidence="6">
    <location>
        <begin position="96"/>
        <end position="120"/>
    </location>
</feature>
<feature type="transmembrane region" description="Helical" evidence="6">
    <location>
        <begin position="276"/>
        <end position="294"/>
    </location>
</feature>
<keyword evidence="9" id="KW-1185">Reference proteome</keyword>
<feature type="transmembrane region" description="Helical" evidence="6">
    <location>
        <begin position="72"/>
        <end position="90"/>
    </location>
</feature>
<keyword evidence="3 6" id="KW-0812">Transmembrane</keyword>
<reference evidence="8 9" key="1">
    <citation type="journal article" date="2016" name="J. Hazard. Mater.">
        <title>A newly isolated Pseudomonas putida S-1 strain for batch-mode-propanethiol degradation and continuous treatment of propanethiol-containing waste gas.</title>
        <authorList>
            <person name="Chen D.Z."/>
            <person name="Sun Y.M."/>
            <person name="Han L.M."/>
            <person name="Chen J."/>
            <person name="Ye J.X."/>
            <person name="Chen J.M."/>
        </authorList>
    </citation>
    <scope>NUCLEOTIDE SEQUENCE [LARGE SCALE GENOMIC DNA]</scope>
    <source>
        <strain evidence="8 9">S-1</strain>
    </source>
</reference>
<dbReference type="SUPFAM" id="SSF103481">
    <property type="entry name" value="Multidrug resistance efflux transporter EmrE"/>
    <property type="match status" value="2"/>
</dbReference>
<organism evidence="8 9">
    <name type="scientific">Pseudomonas qingdaonensis</name>
    <dbReference type="NCBI Taxonomy" id="2056231"/>
    <lineage>
        <taxon>Bacteria</taxon>
        <taxon>Pseudomonadati</taxon>
        <taxon>Pseudomonadota</taxon>
        <taxon>Gammaproteobacteria</taxon>
        <taxon>Pseudomonadales</taxon>
        <taxon>Pseudomonadaceae</taxon>
        <taxon>Pseudomonas</taxon>
    </lineage>
</organism>
<gene>
    <name evidence="8" type="ORF">KH389_04450</name>
</gene>
<evidence type="ECO:0000256" key="3">
    <source>
        <dbReference type="ARBA" id="ARBA00022692"/>
    </source>
</evidence>
<evidence type="ECO:0000256" key="1">
    <source>
        <dbReference type="ARBA" id="ARBA00004651"/>
    </source>
</evidence>
<comment type="subcellular location">
    <subcellularLocation>
        <location evidence="1">Cell membrane</location>
        <topology evidence="1">Multi-pass membrane protein</topology>
    </subcellularLocation>
</comment>
<dbReference type="PANTHER" id="PTHR32322:SF18">
    <property type="entry name" value="S-ADENOSYLMETHIONINE_S-ADENOSYLHOMOCYSTEINE TRANSPORTER"/>
    <property type="match status" value="1"/>
</dbReference>
<feature type="domain" description="EamA" evidence="7">
    <location>
        <begin position="35"/>
        <end position="144"/>
    </location>
</feature>
<dbReference type="InterPro" id="IPR050638">
    <property type="entry name" value="AA-Vitamin_Transporters"/>
</dbReference>
<feature type="transmembrane region" description="Helical" evidence="6">
    <location>
        <begin position="14"/>
        <end position="37"/>
    </location>
</feature>
<keyword evidence="2" id="KW-1003">Cell membrane</keyword>
<proteinExistence type="predicted"/>